<dbReference type="GeneID" id="132804413"/>
<organism evidence="2 3">
    <name type="scientific">Ziziphus jujuba</name>
    <name type="common">Chinese jujube</name>
    <name type="synonym">Ziziphus sativa</name>
    <dbReference type="NCBI Taxonomy" id="326968"/>
    <lineage>
        <taxon>Eukaryota</taxon>
        <taxon>Viridiplantae</taxon>
        <taxon>Streptophyta</taxon>
        <taxon>Embryophyta</taxon>
        <taxon>Tracheophyta</taxon>
        <taxon>Spermatophyta</taxon>
        <taxon>Magnoliopsida</taxon>
        <taxon>eudicotyledons</taxon>
        <taxon>Gunneridae</taxon>
        <taxon>Pentapetalae</taxon>
        <taxon>rosids</taxon>
        <taxon>fabids</taxon>
        <taxon>Rosales</taxon>
        <taxon>Rhamnaceae</taxon>
        <taxon>Paliureae</taxon>
        <taxon>Ziziphus</taxon>
    </lineage>
</organism>
<name>A0ABM4ADE3_ZIZJJ</name>
<dbReference type="Pfam" id="PF14223">
    <property type="entry name" value="Retrotran_gag_2"/>
    <property type="match status" value="1"/>
</dbReference>
<evidence type="ECO:0000313" key="2">
    <source>
        <dbReference type="Proteomes" id="UP001652623"/>
    </source>
</evidence>
<proteinExistence type="predicted"/>
<accession>A0ABM4ADE3</accession>
<gene>
    <name evidence="3" type="primary">LOC132804413</name>
</gene>
<feature type="region of interest" description="Disordered" evidence="1">
    <location>
        <begin position="1"/>
        <end position="28"/>
    </location>
</feature>
<feature type="region of interest" description="Disordered" evidence="1">
    <location>
        <begin position="221"/>
        <end position="264"/>
    </location>
</feature>
<reference evidence="3" key="1">
    <citation type="submission" date="2025-08" db="UniProtKB">
        <authorList>
            <consortium name="RefSeq"/>
        </authorList>
    </citation>
    <scope>IDENTIFICATION</scope>
    <source>
        <tissue evidence="3">Seedling</tissue>
    </source>
</reference>
<feature type="compositionally biased region" description="Basic and acidic residues" evidence="1">
    <location>
        <begin position="245"/>
        <end position="257"/>
    </location>
</feature>
<keyword evidence="2" id="KW-1185">Reference proteome</keyword>
<evidence type="ECO:0000313" key="3">
    <source>
        <dbReference type="RefSeq" id="XP_060674734.1"/>
    </source>
</evidence>
<evidence type="ECO:0000256" key="1">
    <source>
        <dbReference type="SAM" id="MobiDB-lite"/>
    </source>
</evidence>
<feature type="compositionally biased region" description="Polar residues" evidence="1">
    <location>
        <begin position="1"/>
        <end position="14"/>
    </location>
</feature>
<dbReference type="Proteomes" id="UP001652623">
    <property type="component" value="Chromosome 7"/>
</dbReference>
<protein>
    <submittedName>
        <fullName evidence="3">Uncharacterized protein LOC132804413</fullName>
    </submittedName>
</protein>
<sequence length="264" mass="29868">MGGATGNSPESQFSDEPPWSPESATAEDKIASVNPLATILNQKPLDRNNYDLWKTNTYIGLDFERIKFITTTPKPQEPATNASEETKKQFADWQWANTKTHCYILANIAEHLQKQLDSLECVSEMIQTLDGMYAKSSSTARQATIGALMNTRMTGGSVWDHCLKMMAHISTAEVMGAKLEQEMKIDMILESLPDSFSQFKMNYNMNKLKLTPVELMHELESTERSLGKQGSAYHAESSSKSKRNLRVERRTRSRREQVQLPNQL</sequence>
<dbReference type="RefSeq" id="XP_060674734.1">
    <property type="nucleotide sequence ID" value="XM_060818751.1"/>
</dbReference>